<name>E6Q9U3_9ZZZZ</name>
<evidence type="ECO:0000313" key="1">
    <source>
        <dbReference type="EMBL" id="CBI03969.1"/>
    </source>
</evidence>
<accession>E6Q9U3</accession>
<reference evidence="1" key="1">
    <citation type="submission" date="2009-10" db="EMBL/GenBank/DDBJ databases">
        <title>Diversity of trophic interactions inside an arsenic-rich microbial ecosystem.</title>
        <authorList>
            <person name="Bertin P.N."/>
            <person name="Heinrich-Salmeron A."/>
            <person name="Pelletier E."/>
            <person name="Goulhen-Chollet F."/>
            <person name="Arsene-Ploetze F."/>
            <person name="Gallien S."/>
            <person name="Calteau A."/>
            <person name="Vallenet D."/>
            <person name="Casiot C."/>
            <person name="Chane-Woon-Ming B."/>
            <person name="Giloteaux L."/>
            <person name="Barakat M."/>
            <person name="Bonnefoy V."/>
            <person name="Bruneel O."/>
            <person name="Chandler M."/>
            <person name="Cleiss J."/>
            <person name="Duran R."/>
            <person name="Elbaz-Poulichet F."/>
            <person name="Fonknechten N."/>
            <person name="Lauga B."/>
            <person name="Mornico D."/>
            <person name="Ortet P."/>
            <person name="Schaeffer C."/>
            <person name="Siguier P."/>
            <person name="Alexander Thil Smith A."/>
            <person name="Van Dorsselaer A."/>
            <person name="Weissenbach J."/>
            <person name="Medigue C."/>
            <person name="Le Paslier D."/>
        </authorList>
    </citation>
    <scope>NUCLEOTIDE SEQUENCE</scope>
</reference>
<gene>
    <name evidence="1" type="ORF">CARN5_2606</name>
</gene>
<organism evidence="1">
    <name type="scientific">mine drainage metagenome</name>
    <dbReference type="NCBI Taxonomy" id="410659"/>
    <lineage>
        <taxon>unclassified sequences</taxon>
        <taxon>metagenomes</taxon>
        <taxon>ecological metagenomes</taxon>
    </lineage>
</organism>
<dbReference type="EMBL" id="CABP01000036">
    <property type="protein sequence ID" value="CBI03969.1"/>
    <property type="molecule type" value="Genomic_DNA"/>
</dbReference>
<protein>
    <submittedName>
        <fullName evidence="1">Uncharacterized protein</fullName>
    </submittedName>
</protein>
<dbReference type="AlphaFoldDB" id="E6Q9U3"/>
<comment type="caution">
    <text evidence="1">The sequence shown here is derived from an EMBL/GenBank/DDBJ whole genome shotgun (WGS) entry which is preliminary data.</text>
</comment>
<sequence length="135" mass="14938">MTQDELKSSLKAIADKQWATNQQAILLSAVGLELAKDYRTLLDGKSLKVFIKETGEDNGYRLVEHPTQAAKVALAPLDAKFEFVATAAEELPKKSVAFRHRENRALALLEILATLPEEDIAQISIPVSVFVKLHK</sequence>
<proteinExistence type="predicted"/>